<comment type="caution">
    <text evidence="1">The sequence shown here is derived from an EMBL/GenBank/DDBJ whole genome shotgun (WGS) entry which is preliminary data.</text>
</comment>
<evidence type="ECO:0000313" key="2">
    <source>
        <dbReference type="Proteomes" id="UP001148838"/>
    </source>
</evidence>
<sequence length="179" mass="20853">MEDILQSFPTLQPIAKGKKVQRTDIPSFKEMWTPQEMAQCVTWFIETRSDAQVQRHVQTQNAREPPSRPTIRKWHRKLNLIETGSVLRQKGSGRRNSNAQDIERVQDAFVRRPNDRPRCTAFAVDMLARIDEGDRFPTSTNRSEELRKPLQSLMFRFSSEHNRKSGIGLMCYVQLTVHT</sequence>
<dbReference type="EMBL" id="JAJSOF020000015">
    <property type="protein sequence ID" value="KAJ4441813.1"/>
    <property type="molecule type" value="Genomic_DNA"/>
</dbReference>
<gene>
    <name evidence="1" type="ORF">ANN_11672</name>
</gene>
<name>A0ABQ8T773_PERAM</name>
<organism evidence="1 2">
    <name type="scientific">Periplaneta americana</name>
    <name type="common">American cockroach</name>
    <name type="synonym">Blatta americana</name>
    <dbReference type="NCBI Taxonomy" id="6978"/>
    <lineage>
        <taxon>Eukaryota</taxon>
        <taxon>Metazoa</taxon>
        <taxon>Ecdysozoa</taxon>
        <taxon>Arthropoda</taxon>
        <taxon>Hexapoda</taxon>
        <taxon>Insecta</taxon>
        <taxon>Pterygota</taxon>
        <taxon>Neoptera</taxon>
        <taxon>Polyneoptera</taxon>
        <taxon>Dictyoptera</taxon>
        <taxon>Blattodea</taxon>
        <taxon>Blattoidea</taxon>
        <taxon>Blattidae</taxon>
        <taxon>Blattinae</taxon>
        <taxon>Periplaneta</taxon>
    </lineage>
</organism>
<keyword evidence="2" id="KW-1185">Reference proteome</keyword>
<protein>
    <recommendedName>
        <fullName evidence="3">DUF4817 domain-containing protein</fullName>
    </recommendedName>
</protein>
<dbReference type="Proteomes" id="UP001148838">
    <property type="component" value="Unassembled WGS sequence"/>
</dbReference>
<evidence type="ECO:0008006" key="3">
    <source>
        <dbReference type="Google" id="ProtNLM"/>
    </source>
</evidence>
<proteinExistence type="predicted"/>
<reference evidence="1 2" key="1">
    <citation type="journal article" date="2022" name="Allergy">
        <title>Genome assembly and annotation of Periplaneta americana reveal a comprehensive cockroach allergen profile.</title>
        <authorList>
            <person name="Wang L."/>
            <person name="Xiong Q."/>
            <person name="Saelim N."/>
            <person name="Wang L."/>
            <person name="Nong W."/>
            <person name="Wan A.T."/>
            <person name="Shi M."/>
            <person name="Liu X."/>
            <person name="Cao Q."/>
            <person name="Hui J.H.L."/>
            <person name="Sookrung N."/>
            <person name="Leung T.F."/>
            <person name="Tungtrongchitr A."/>
            <person name="Tsui S.K.W."/>
        </authorList>
    </citation>
    <scope>NUCLEOTIDE SEQUENCE [LARGE SCALE GENOMIC DNA]</scope>
    <source>
        <strain evidence="1">PWHHKU_190912</strain>
    </source>
</reference>
<evidence type="ECO:0000313" key="1">
    <source>
        <dbReference type="EMBL" id="KAJ4441813.1"/>
    </source>
</evidence>
<accession>A0ABQ8T773</accession>